<dbReference type="OrthoDB" id="9788068at2"/>
<dbReference type="GO" id="GO:0006528">
    <property type="term" value="P:asparagine metabolic process"/>
    <property type="evidence" value="ECO:0007669"/>
    <property type="project" value="InterPro"/>
</dbReference>
<comment type="caution">
    <text evidence="9">The sequence shown here is derived from an EMBL/GenBank/DDBJ whole genome shotgun (WGS) entry which is preliminary data.</text>
</comment>
<feature type="active site" description="O-isoaspartyl threonine intermediate" evidence="3">
    <location>
        <position position="14"/>
    </location>
</feature>
<dbReference type="HOGENOM" id="CLU_019134_1_0_4"/>
<proteinExistence type="inferred from homology"/>
<dbReference type="InterPro" id="IPR020827">
    <property type="entry name" value="Asparaginase/glutaminase_AS1"/>
</dbReference>
<evidence type="ECO:0000256" key="5">
    <source>
        <dbReference type="PROSITE-ProRule" id="PRU10099"/>
    </source>
</evidence>
<keyword evidence="10" id="KW-1185">Reference proteome</keyword>
<evidence type="ECO:0000313" key="10">
    <source>
        <dbReference type="Proteomes" id="UP000004956"/>
    </source>
</evidence>
<dbReference type="InterPro" id="IPR037152">
    <property type="entry name" value="L-asparaginase_N_sf"/>
</dbReference>
<evidence type="ECO:0000259" key="7">
    <source>
        <dbReference type="Pfam" id="PF00710"/>
    </source>
</evidence>
<feature type="active site" evidence="5">
    <location>
        <position position="14"/>
    </location>
</feature>
<keyword evidence="2" id="KW-0378">Hydrolase</keyword>
<dbReference type="PROSITE" id="PS51732">
    <property type="entry name" value="ASN_GLN_ASE_3"/>
    <property type="match status" value="1"/>
</dbReference>
<evidence type="ECO:0000259" key="8">
    <source>
        <dbReference type="Pfam" id="PF17763"/>
    </source>
</evidence>
<dbReference type="FunFam" id="3.40.50.1170:FF:000001">
    <property type="entry name" value="L-asparaginase 2"/>
    <property type="match status" value="1"/>
</dbReference>
<feature type="binding site" evidence="4">
    <location>
        <position position="58"/>
    </location>
    <ligand>
        <name>substrate</name>
    </ligand>
</feature>
<sequence>MIDKKIIIFATGGTIAMKYDEASQGLVPACTGEDLAAAVPGIGEIAPLEFYQFSNIASPAMTPQNMWAMHEKIEEFLARDDVAGLVVTHGTDTLEETSFFLDITKVSEKPVVTTAAMRGAGDTSPDGPMNIYCAVKAAASEKTIGQGVLVCLNETLHAPGEVMKTHSANPATFMSPWWGPVGYVDLDRVILRRSSLGVKRYHPKALTARVDLIKAMTGSGREYIDFAVSQGVKGIVIEGFGRGNIPPAMVPGVEDAVKKGVAVVLTTRTPGGRVLDVYGYPGSVTDSRRAGIAMAGEISAAKARLKLMVMLSEHPEWATDRARLEAELDI</sequence>
<accession>H3KHX0</accession>
<dbReference type="InterPro" id="IPR040919">
    <property type="entry name" value="Asparaginase_C"/>
</dbReference>
<dbReference type="PROSITE" id="PS00144">
    <property type="entry name" value="ASN_GLN_ASE_1"/>
    <property type="match status" value="1"/>
</dbReference>
<feature type="domain" description="Asparaginase/glutaminase C-terminal" evidence="8">
    <location>
        <begin position="209"/>
        <end position="316"/>
    </location>
</feature>
<dbReference type="Pfam" id="PF17763">
    <property type="entry name" value="Asparaginase_C"/>
    <property type="match status" value="1"/>
</dbReference>
<dbReference type="Proteomes" id="UP000004956">
    <property type="component" value="Unassembled WGS sequence"/>
</dbReference>
<dbReference type="InterPro" id="IPR027473">
    <property type="entry name" value="L-asparaginase_C"/>
</dbReference>
<dbReference type="PATRIC" id="fig|762967.3.peg.1867"/>
<dbReference type="SMART" id="SM00870">
    <property type="entry name" value="Asparaginase"/>
    <property type="match status" value="1"/>
</dbReference>
<dbReference type="EMBL" id="AFBQ01000360">
    <property type="protein sequence ID" value="EHY30289.1"/>
    <property type="molecule type" value="Genomic_DNA"/>
</dbReference>
<name>H3KHX0_9BURK</name>
<dbReference type="Gene3D" id="3.40.50.1170">
    <property type="entry name" value="L-asparaginase, N-terminal domain"/>
    <property type="match status" value="1"/>
</dbReference>
<comment type="similarity">
    <text evidence="1">Belongs to the asparaginase 1 family.</text>
</comment>
<dbReference type="PANTHER" id="PTHR11707:SF28">
    <property type="entry name" value="60 KDA LYSOPHOSPHOLIPASE"/>
    <property type="match status" value="1"/>
</dbReference>
<dbReference type="Gene3D" id="3.40.50.40">
    <property type="match status" value="1"/>
</dbReference>
<dbReference type="PROSITE" id="PS00917">
    <property type="entry name" value="ASN_GLN_ASE_2"/>
    <property type="match status" value="1"/>
</dbReference>
<dbReference type="InterPro" id="IPR036152">
    <property type="entry name" value="Asp/glu_Ase-like_sf"/>
</dbReference>
<feature type="active site" evidence="6">
    <location>
        <position position="91"/>
    </location>
</feature>
<evidence type="ECO:0000256" key="1">
    <source>
        <dbReference type="ARBA" id="ARBA00010518"/>
    </source>
</evidence>
<dbReference type="InterPro" id="IPR027475">
    <property type="entry name" value="Asparaginase/glutaminase_AS2"/>
</dbReference>
<feature type="domain" description="L-asparaginase N-terminal" evidence="7">
    <location>
        <begin position="5"/>
        <end position="193"/>
    </location>
</feature>
<dbReference type="InterPro" id="IPR027474">
    <property type="entry name" value="L-asparaginase_N"/>
</dbReference>
<evidence type="ECO:0000313" key="9">
    <source>
        <dbReference type="EMBL" id="EHY30289.1"/>
    </source>
</evidence>
<dbReference type="PRINTS" id="PR00139">
    <property type="entry name" value="ASNGLNASE"/>
</dbReference>
<dbReference type="GO" id="GO:0004067">
    <property type="term" value="F:asparaginase activity"/>
    <property type="evidence" value="ECO:0007669"/>
    <property type="project" value="UniProtKB-UniRule"/>
</dbReference>
<dbReference type="Pfam" id="PF00710">
    <property type="entry name" value="Asparaginase"/>
    <property type="match status" value="1"/>
</dbReference>
<dbReference type="RefSeq" id="WP_008543753.1">
    <property type="nucleotide sequence ID" value="NZ_JH605014.1"/>
</dbReference>
<organism evidence="9 10">
    <name type="scientific">Sutterella parvirubra YIT 11816</name>
    <dbReference type="NCBI Taxonomy" id="762967"/>
    <lineage>
        <taxon>Bacteria</taxon>
        <taxon>Pseudomonadati</taxon>
        <taxon>Pseudomonadota</taxon>
        <taxon>Betaproteobacteria</taxon>
        <taxon>Burkholderiales</taxon>
        <taxon>Sutterellaceae</taxon>
        <taxon>Sutterella</taxon>
    </lineage>
</organism>
<gene>
    <name evidence="9" type="ORF">HMPREF9440_02367</name>
</gene>
<dbReference type="PIRSF" id="PIRSF001220">
    <property type="entry name" value="L-ASNase_gatD"/>
    <property type="match status" value="1"/>
</dbReference>
<dbReference type="CDD" id="cd08964">
    <property type="entry name" value="L-asparaginase_II"/>
    <property type="match status" value="1"/>
</dbReference>
<dbReference type="AlphaFoldDB" id="H3KHX0"/>
<dbReference type="SFLD" id="SFLDS00057">
    <property type="entry name" value="Glutaminase/Asparaginase"/>
    <property type="match status" value="1"/>
</dbReference>
<evidence type="ECO:0000256" key="4">
    <source>
        <dbReference type="PIRSR" id="PIRSR001220-2"/>
    </source>
</evidence>
<evidence type="ECO:0000256" key="6">
    <source>
        <dbReference type="PROSITE-ProRule" id="PRU10100"/>
    </source>
</evidence>
<dbReference type="InterPro" id="IPR004550">
    <property type="entry name" value="AsnASE_II"/>
</dbReference>
<reference evidence="9 10" key="1">
    <citation type="submission" date="2011-11" db="EMBL/GenBank/DDBJ databases">
        <authorList>
            <person name="Weinstock G."/>
            <person name="Sodergren E."/>
            <person name="Clifton S."/>
            <person name="Fulton L."/>
            <person name="Fulton B."/>
            <person name="Courtney L."/>
            <person name="Fronick C."/>
            <person name="Harrison M."/>
            <person name="Strong C."/>
            <person name="Farmer C."/>
            <person name="Delahaunty K."/>
            <person name="Markovic C."/>
            <person name="Hall O."/>
            <person name="Minx P."/>
            <person name="Tomlinson C."/>
            <person name="Mitreva M."/>
            <person name="Hou S."/>
            <person name="Chen J."/>
            <person name="Wollam A."/>
            <person name="Pepin K.H."/>
            <person name="Johnson M."/>
            <person name="Bhonagiri V."/>
            <person name="Zhang X."/>
            <person name="Suruliraj S."/>
            <person name="Warren W."/>
            <person name="Chinwalla A."/>
            <person name="Mardis E.R."/>
            <person name="Wilson R.K."/>
        </authorList>
    </citation>
    <scope>NUCLEOTIDE SEQUENCE [LARGE SCALE GENOMIC DNA]</scope>
    <source>
        <strain evidence="9 10">YIT 11816</strain>
    </source>
</reference>
<dbReference type="PANTHER" id="PTHR11707">
    <property type="entry name" value="L-ASPARAGINASE"/>
    <property type="match status" value="1"/>
</dbReference>
<dbReference type="SUPFAM" id="SSF53774">
    <property type="entry name" value="Glutaminase/Asparaginase"/>
    <property type="match status" value="1"/>
</dbReference>
<evidence type="ECO:0000256" key="2">
    <source>
        <dbReference type="ARBA" id="ARBA00022801"/>
    </source>
</evidence>
<feature type="binding site" evidence="4">
    <location>
        <begin position="91"/>
        <end position="92"/>
    </location>
    <ligand>
        <name>substrate</name>
    </ligand>
</feature>
<protein>
    <submittedName>
        <fullName evidence="9">L-asparaginase, type II</fullName>
    </submittedName>
</protein>
<dbReference type="PIRSF" id="PIRSF500176">
    <property type="entry name" value="L_ASNase"/>
    <property type="match status" value="1"/>
</dbReference>
<evidence type="ECO:0000256" key="3">
    <source>
        <dbReference type="PIRSR" id="PIRSR001220-1"/>
    </source>
</evidence>
<dbReference type="InterPro" id="IPR006034">
    <property type="entry name" value="Asparaginase/glutaminase-like"/>
</dbReference>
<dbReference type="STRING" id="762967.HMPREF9440_02367"/>